<dbReference type="InterPro" id="IPR036938">
    <property type="entry name" value="PAP2/HPO_sf"/>
</dbReference>
<dbReference type="STRING" id="645990.SAMN00120144_1281"/>
<dbReference type="GO" id="GO:0004601">
    <property type="term" value="F:peroxidase activity"/>
    <property type="evidence" value="ECO:0007669"/>
    <property type="project" value="UniProtKB-KW"/>
</dbReference>
<dbReference type="Proteomes" id="UP000192266">
    <property type="component" value="Unassembled WGS sequence"/>
</dbReference>
<dbReference type="InterPro" id="IPR052559">
    <property type="entry name" value="V-haloperoxidase"/>
</dbReference>
<dbReference type="SUPFAM" id="SSF48317">
    <property type="entry name" value="Acid phosphatase/Vanadium-dependent haloperoxidase"/>
    <property type="match status" value="1"/>
</dbReference>
<organism evidence="1 2">
    <name type="scientific">Hymenobacter roseosalivarius DSM 11622</name>
    <dbReference type="NCBI Taxonomy" id="645990"/>
    <lineage>
        <taxon>Bacteria</taxon>
        <taxon>Pseudomonadati</taxon>
        <taxon>Bacteroidota</taxon>
        <taxon>Cytophagia</taxon>
        <taxon>Cytophagales</taxon>
        <taxon>Hymenobacteraceae</taxon>
        <taxon>Hymenobacter</taxon>
    </lineage>
</organism>
<evidence type="ECO:0000313" key="1">
    <source>
        <dbReference type="EMBL" id="SMC00527.1"/>
    </source>
</evidence>
<dbReference type="EMBL" id="FWWW01000104">
    <property type="protein sequence ID" value="SMC00527.1"/>
    <property type="molecule type" value="Genomic_DNA"/>
</dbReference>
<dbReference type="PANTHER" id="PTHR34599:SF1">
    <property type="entry name" value="PHOSPHATIDIC ACID PHOSPHATASE TYPE 2_HALOPEROXIDASE DOMAIN-CONTAINING PROTEIN"/>
    <property type="match status" value="1"/>
</dbReference>
<reference evidence="1 2" key="1">
    <citation type="submission" date="2017-04" db="EMBL/GenBank/DDBJ databases">
        <authorList>
            <person name="Afonso C.L."/>
            <person name="Miller P.J."/>
            <person name="Scott M.A."/>
            <person name="Spackman E."/>
            <person name="Goraichik I."/>
            <person name="Dimitrov K.M."/>
            <person name="Suarez D.L."/>
            <person name="Swayne D.E."/>
        </authorList>
    </citation>
    <scope>NUCLEOTIDE SEQUENCE [LARGE SCALE GENOMIC DNA]</scope>
    <source>
        <strain evidence="1 2">DSM 11622</strain>
    </source>
</reference>
<proteinExistence type="predicted"/>
<dbReference type="AlphaFoldDB" id="A0A1W1W4I0"/>
<evidence type="ECO:0000313" key="2">
    <source>
        <dbReference type="Proteomes" id="UP000192266"/>
    </source>
</evidence>
<dbReference type="Gene3D" id="1.10.606.20">
    <property type="match status" value="1"/>
</dbReference>
<keyword evidence="1" id="KW-0575">Peroxidase</keyword>
<keyword evidence="1" id="KW-0560">Oxidoreductase</keyword>
<accession>A0A1W1W4I0</accession>
<gene>
    <name evidence="1" type="ORF">SAMN00120144_1281</name>
</gene>
<protein>
    <submittedName>
        <fullName evidence="1">Chloride peroxidase</fullName>
    </submittedName>
</protein>
<keyword evidence="2" id="KW-1185">Reference proteome</keyword>
<sequence>MRVQGGPPGPIARIGAMLHLTMHDVINAAAGTYSSYLTSVPDPDAGVNVEDAASYAAYAVLSHEYPTQRALFKAELRKYGGKKPSDTNAHKAFGEEVAAQMLALRADDNLDNNMFMVMDAPGQWTPTGSGDAATPNWGKLKPFGGFEMTIFRTGLPSNYDTIAELLGSEEYAAQYNEVLRLGSANSAERTPEQTEIALFWANDLDDTSKPPGQLYTLTQIVARKRRLTVAQNAHLFALVALAMADAAIVA</sequence>
<name>A0A1W1W4I0_9BACT</name>
<dbReference type="PANTHER" id="PTHR34599">
    <property type="entry name" value="PEROXIDASE-RELATED"/>
    <property type="match status" value="1"/>
</dbReference>